<dbReference type="Pfam" id="PF06439">
    <property type="entry name" value="3keto-disac_hyd"/>
    <property type="match status" value="1"/>
</dbReference>
<sequence length="253" mass="28377">MKNVLLATCIAALVFGCKDKTKKNNADMDTEPLKQTEMKAPTEKEWTVLFDGTSFNGWHGYLMDKVPDAWKLEDGAMVMHPPKEKSQRGPHLNLISDKDYTDFVLSLEWKISEGGNSGIFWGVKEDKKYKEPYSTGPEIQVLDNLNHPDAKNGTTHQAGSLYDMVAPSKDVTKPVGEWNTCVITVNHKTNEGRVVLNGVDIVNFPVEGEQWDAMVAKSKFADWDGFGKFHTGKIGLQFHGDVVSYRNIKIKEL</sequence>
<dbReference type="PROSITE" id="PS51257">
    <property type="entry name" value="PROKAR_LIPOPROTEIN"/>
    <property type="match status" value="1"/>
</dbReference>
<reference evidence="2" key="1">
    <citation type="submission" date="2023-02" db="EMBL/GenBank/DDBJ databases">
        <title>Genome of Flavobacteriaceae gen. nov. sp. strain F89.</title>
        <authorList>
            <person name="Wang Y."/>
        </authorList>
    </citation>
    <scope>NUCLEOTIDE SEQUENCE</scope>
    <source>
        <strain evidence="2">F89</strain>
    </source>
</reference>
<gene>
    <name evidence="2" type="ORF">K8352_00145</name>
</gene>
<dbReference type="EMBL" id="JAIRBC010000001">
    <property type="protein sequence ID" value="MCG2459150.1"/>
    <property type="molecule type" value="Genomic_DNA"/>
</dbReference>
<comment type="caution">
    <text evidence="2">The sequence shown here is derived from an EMBL/GenBank/DDBJ whole genome shotgun (WGS) entry which is preliminary data.</text>
</comment>
<name>A0AAE3JLX9_9FLAO</name>
<dbReference type="AlphaFoldDB" id="A0AAE3JLX9"/>
<protein>
    <submittedName>
        <fullName evidence="2">DUF1080 domain-containing protein</fullName>
    </submittedName>
</protein>
<evidence type="ECO:0000313" key="3">
    <source>
        <dbReference type="Proteomes" id="UP001200642"/>
    </source>
</evidence>
<dbReference type="Proteomes" id="UP001200642">
    <property type="component" value="Unassembled WGS sequence"/>
</dbReference>
<evidence type="ECO:0000313" key="2">
    <source>
        <dbReference type="EMBL" id="MCG2459150.1"/>
    </source>
</evidence>
<dbReference type="InterPro" id="IPR010496">
    <property type="entry name" value="AL/BT2_dom"/>
</dbReference>
<dbReference type="Gene3D" id="2.60.120.560">
    <property type="entry name" value="Exo-inulinase, domain 1"/>
    <property type="match status" value="1"/>
</dbReference>
<evidence type="ECO:0000259" key="1">
    <source>
        <dbReference type="Pfam" id="PF06439"/>
    </source>
</evidence>
<keyword evidence="3" id="KW-1185">Reference proteome</keyword>
<dbReference type="GO" id="GO:0016787">
    <property type="term" value="F:hydrolase activity"/>
    <property type="evidence" value="ECO:0007669"/>
    <property type="project" value="InterPro"/>
</dbReference>
<proteinExistence type="predicted"/>
<accession>A0AAE3JLX9</accession>
<dbReference type="RefSeq" id="WP_317900302.1">
    <property type="nucleotide sequence ID" value="NZ_JAIRBC010000001.1"/>
</dbReference>
<organism evidence="2 3">
    <name type="scientific">Cerina litoralis</name>
    <dbReference type="NCBI Taxonomy" id="2874477"/>
    <lineage>
        <taxon>Bacteria</taxon>
        <taxon>Pseudomonadati</taxon>
        <taxon>Bacteroidota</taxon>
        <taxon>Flavobacteriia</taxon>
        <taxon>Flavobacteriales</taxon>
        <taxon>Flavobacteriaceae</taxon>
        <taxon>Cerina</taxon>
    </lineage>
</organism>
<feature type="domain" description="3-keto-alpha-glucoside-1,2-lyase/3-keto-2-hydroxy-glucal hydratase" evidence="1">
    <location>
        <begin position="45"/>
        <end position="251"/>
    </location>
</feature>